<dbReference type="AlphaFoldDB" id="A0A8T0IYE5"/>
<reference evidence="1" key="1">
    <citation type="submission" date="2020-06" db="EMBL/GenBank/DDBJ databases">
        <title>WGS assembly of Ceratodon purpureus strain R40.</title>
        <authorList>
            <person name="Carey S.B."/>
            <person name="Jenkins J."/>
            <person name="Shu S."/>
            <person name="Lovell J.T."/>
            <person name="Sreedasyam A."/>
            <person name="Maumus F."/>
            <person name="Tiley G.P."/>
            <person name="Fernandez-Pozo N."/>
            <person name="Barry K."/>
            <person name="Chen C."/>
            <person name="Wang M."/>
            <person name="Lipzen A."/>
            <person name="Daum C."/>
            <person name="Saski C.A."/>
            <person name="Payton A.C."/>
            <person name="Mcbreen J.C."/>
            <person name="Conrad R.E."/>
            <person name="Kollar L.M."/>
            <person name="Olsson S."/>
            <person name="Huttunen S."/>
            <person name="Landis J.B."/>
            <person name="Wickett N.J."/>
            <person name="Johnson M.G."/>
            <person name="Rensing S.A."/>
            <person name="Grimwood J."/>
            <person name="Schmutz J."/>
            <person name="Mcdaniel S.F."/>
        </authorList>
    </citation>
    <scope>NUCLEOTIDE SEQUENCE</scope>
    <source>
        <strain evidence="1">R40</strain>
    </source>
</reference>
<name>A0A8T0IYE5_CERPU</name>
<accession>A0A8T0IYE5</accession>
<gene>
    <name evidence="1" type="ORF">KC19_2G232800</name>
</gene>
<organism evidence="1 2">
    <name type="scientific">Ceratodon purpureus</name>
    <name type="common">Fire moss</name>
    <name type="synonym">Dicranum purpureum</name>
    <dbReference type="NCBI Taxonomy" id="3225"/>
    <lineage>
        <taxon>Eukaryota</taxon>
        <taxon>Viridiplantae</taxon>
        <taxon>Streptophyta</taxon>
        <taxon>Embryophyta</taxon>
        <taxon>Bryophyta</taxon>
        <taxon>Bryophytina</taxon>
        <taxon>Bryopsida</taxon>
        <taxon>Dicranidae</taxon>
        <taxon>Pseudoditrichales</taxon>
        <taxon>Ditrichaceae</taxon>
        <taxon>Ceratodon</taxon>
    </lineage>
</organism>
<dbReference type="Proteomes" id="UP000822688">
    <property type="component" value="Chromosome 2"/>
</dbReference>
<comment type="caution">
    <text evidence="1">The sequence shown here is derived from an EMBL/GenBank/DDBJ whole genome shotgun (WGS) entry which is preliminary data.</text>
</comment>
<evidence type="ECO:0000313" key="2">
    <source>
        <dbReference type="Proteomes" id="UP000822688"/>
    </source>
</evidence>
<protein>
    <submittedName>
        <fullName evidence="1">Uncharacterized protein</fullName>
    </submittedName>
</protein>
<keyword evidence="2" id="KW-1185">Reference proteome</keyword>
<dbReference type="EMBL" id="CM026422">
    <property type="protein sequence ID" value="KAG0588305.1"/>
    <property type="molecule type" value="Genomic_DNA"/>
</dbReference>
<proteinExistence type="predicted"/>
<evidence type="ECO:0000313" key="1">
    <source>
        <dbReference type="EMBL" id="KAG0588305.1"/>
    </source>
</evidence>
<sequence>MRFLEVWRFRQLLEVWLAWKGVDMMRKFLFCCYVLNSLSNATIRVVFEPEMRFLEVQRLCQLLEVWLARNGVGMMREHMKSIGNQYL</sequence>